<evidence type="ECO:0000313" key="3">
    <source>
        <dbReference type="Proteomes" id="UP000293347"/>
    </source>
</evidence>
<dbReference type="Proteomes" id="UP000293347">
    <property type="component" value="Unassembled WGS sequence"/>
</dbReference>
<dbReference type="OrthoDB" id="674774at2"/>
<organism evidence="2 3">
    <name type="scientific">Pedobacter psychroterrae</name>
    <dbReference type="NCBI Taxonomy" id="2530453"/>
    <lineage>
        <taxon>Bacteria</taxon>
        <taxon>Pseudomonadati</taxon>
        <taxon>Bacteroidota</taxon>
        <taxon>Sphingobacteriia</taxon>
        <taxon>Sphingobacteriales</taxon>
        <taxon>Sphingobacteriaceae</taxon>
        <taxon>Pedobacter</taxon>
    </lineage>
</organism>
<accession>A0A4R0NS64</accession>
<dbReference type="SMART" id="SM00530">
    <property type="entry name" value="HTH_XRE"/>
    <property type="match status" value="1"/>
</dbReference>
<gene>
    <name evidence="2" type="ORF">EZ437_01720</name>
</gene>
<name>A0A4R0NS64_9SPHI</name>
<keyword evidence="3" id="KW-1185">Reference proteome</keyword>
<feature type="domain" description="HTH cro/C1-type" evidence="1">
    <location>
        <begin position="18"/>
        <end position="71"/>
    </location>
</feature>
<dbReference type="Pfam" id="PF01381">
    <property type="entry name" value="HTH_3"/>
    <property type="match status" value="1"/>
</dbReference>
<evidence type="ECO:0000313" key="2">
    <source>
        <dbReference type="EMBL" id="TCD02733.1"/>
    </source>
</evidence>
<dbReference type="Gene3D" id="1.10.260.40">
    <property type="entry name" value="lambda repressor-like DNA-binding domains"/>
    <property type="match status" value="1"/>
</dbReference>
<evidence type="ECO:0000259" key="1">
    <source>
        <dbReference type="PROSITE" id="PS50943"/>
    </source>
</evidence>
<dbReference type="EMBL" id="SJSL01000001">
    <property type="protein sequence ID" value="TCD02733.1"/>
    <property type="molecule type" value="Genomic_DNA"/>
</dbReference>
<proteinExistence type="predicted"/>
<reference evidence="2 3" key="1">
    <citation type="submission" date="2019-02" db="EMBL/GenBank/DDBJ databases">
        <title>Pedobacter sp. RP-1-14 sp. nov., isolated from Arctic soil.</title>
        <authorList>
            <person name="Dahal R.H."/>
        </authorList>
    </citation>
    <scope>NUCLEOTIDE SEQUENCE [LARGE SCALE GENOMIC DNA]</scope>
    <source>
        <strain evidence="2 3">RP-1-14</strain>
    </source>
</reference>
<dbReference type="SUPFAM" id="SSF47413">
    <property type="entry name" value="lambda repressor-like DNA-binding domains"/>
    <property type="match status" value="1"/>
</dbReference>
<dbReference type="CDD" id="cd00093">
    <property type="entry name" value="HTH_XRE"/>
    <property type="match status" value="1"/>
</dbReference>
<sequence length="147" mass="16849">MDTKFQESPTKVHLGHNVQRVREIVGYKQVTLAEIVNLSQQSISKWEQSEDIPDDVLEKLAKGLGVTAEFIKNFKEEKAIYNIQTNRDESKQNSLNYQPNITYDAADKLVQLLEQFIQEDRVKTESITNLSKAVLDLAEEVKKLKAK</sequence>
<dbReference type="PROSITE" id="PS50943">
    <property type="entry name" value="HTH_CROC1"/>
    <property type="match status" value="1"/>
</dbReference>
<protein>
    <submittedName>
        <fullName evidence="2">XRE family transcriptional regulator</fullName>
    </submittedName>
</protein>
<dbReference type="GO" id="GO:0003677">
    <property type="term" value="F:DNA binding"/>
    <property type="evidence" value="ECO:0007669"/>
    <property type="project" value="InterPro"/>
</dbReference>
<dbReference type="InterPro" id="IPR001387">
    <property type="entry name" value="Cro/C1-type_HTH"/>
</dbReference>
<comment type="caution">
    <text evidence="2">The sequence shown here is derived from an EMBL/GenBank/DDBJ whole genome shotgun (WGS) entry which is preliminary data.</text>
</comment>
<dbReference type="InterPro" id="IPR010982">
    <property type="entry name" value="Lambda_DNA-bd_dom_sf"/>
</dbReference>
<dbReference type="RefSeq" id="WP_131592628.1">
    <property type="nucleotide sequence ID" value="NZ_SJSL01000001.1"/>
</dbReference>
<dbReference type="AlphaFoldDB" id="A0A4R0NS64"/>